<dbReference type="EMBL" id="KN824373">
    <property type="protein sequence ID" value="KIM21721.1"/>
    <property type="molecule type" value="Genomic_DNA"/>
</dbReference>
<name>A0A0C3AR35_SERVB</name>
<gene>
    <name evidence="1" type="ORF">M408DRAFT_36406</name>
</gene>
<evidence type="ECO:0000313" key="2">
    <source>
        <dbReference type="Proteomes" id="UP000054097"/>
    </source>
</evidence>
<reference evidence="1 2" key="1">
    <citation type="submission" date="2014-04" db="EMBL/GenBank/DDBJ databases">
        <authorList>
            <consortium name="DOE Joint Genome Institute"/>
            <person name="Kuo A."/>
            <person name="Zuccaro A."/>
            <person name="Kohler A."/>
            <person name="Nagy L.G."/>
            <person name="Floudas D."/>
            <person name="Copeland A."/>
            <person name="Barry K.W."/>
            <person name="Cichocki N."/>
            <person name="Veneault-Fourrey C."/>
            <person name="LaButti K."/>
            <person name="Lindquist E.A."/>
            <person name="Lipzen A."/>
            <person name="Lundell T."/>
            <person name="Morin E."/>
            <person name="Murat C."/>
            <person name="Sun H."/>
            <person name="Tunlid A."/>
            <person name="Henrissat B."/>
            <person name="Grigoriev I.V."/>
            <person name="Hibbett D.S."/>
            <person name="Martin F."/>
            <person name="Nordberg H.P."/>
            <person name="Cantor M.N."/>
            <person name="Hua S.X."/>
        </authorList>
    </citation>
    <scope>NUCLEOTIDE SEQUENCE [LARGE SCALE GENOMIC DNA]</scope>
    <source>
        <strain evidence="1 2">MAFF 305830</strain>
    </source>
</reference>
<evidence type="ECO:0008006" key="3">
    <source>
        <dbReference type="Google" id="ProtNLM"/>
    </source>
</evidence>
<proteinExistence type="predicted"/>
<reference evidence="2" key="2">
    <citation type="submission" date="2015-01" db="EMBL/GenBank/DDBJ databases">
        <title>Evolutionary Origins and Diversification of the Mycorrhizal Mutualists.</title>
        <authorList>
            <consortium name="DOE Joint Genome Institute"/>
            <consortium name="Mycorrhizal Genomics Consortium"/>
            <person name="Kohler A."/>
            <person name="Kuo A."/>
            <person name="Nagy L.G."/>
            <person name="Floudas D."/>
            <person name="Copeland A."/>
            <person name="Barry K.W."/>
            <person name="Cichocki N."/>
            <person name="Veneault-Fourrey C."/>
            <person name="LaButti K."/>
            <person name="Lindquist E.A."/>
            <person name="Lipzen A."/>
            <person name="Lundell T."/>
            <person name="Morin E."/>
            <person name="Murat C."/>
            <person name="Riley R."/>
            <person name="Ohm R."/>
            <person name="Sun H."/>
            <person name="Tunlid A."/>
            <person name="Henrissat B."/>
            <person name="Grigoriev I.V."/>
            <person name="Hibbett D.S."/>
            <person name="Martin F."/>
        </authorList>
    </citation>
    <scope>NUCLEOTIDE SEQUENCE [LARGE SCALE GENOMIC DNA]</scope>
    <source>
        <strain evidence="2">MAFF 305830</strain>
    </source>
</reference>
<dbReference type="Proteomes" id="UP000054097">
    <property type="component" value="Unassembled WGS sequence"/>
</dbReference>
<dbReference type="OrthoDB" id="8023605at2759"/>
<sequence length="108" mass="12479">RARLLARKDEDVEKARNTLALSRWKTAERWNREHEATITQRDHAPGSLVLVRNTAVEKELNRKHKPRWLGPMVVVRKTYGGAYICAELSGVVSKLRFAAFRLKPFIAR</sequence>
<feature type="non-terminal residue" evidence="1">
    <location>
        <position position="108"/>
    </location>
</feature>
<dbReference type="STRING" id="933852.A0A0C3AR35"/>
<organism evidence="1 2">
    <name type="scientific">Serendipita vermifera MAFF 305830</name>
    <dbReference type="NCBI Taxonomy" id="933852"/>
    <lineage>
        <taxon>Eukaryota</taxon>
        <taxon>Fungi</taxon>
        <taxon>Dikarya</taxon>
        <taxon>Basidiomycota</taxon>
        <taxon>Agaricomycotina</taxon>
        <taxon>Agaricomycetes</taxon>
        <taxon>Sebacinales</taxon>
        <taxon>Serendipitaceae</taxon>
        <taxon>Serendipita</taxon>
    </lineage>
</organism>
<dbReference type="HOGENOM" id="CLU_000384_22_5_1"/>
<keyword evidence="2" id="KW-1185">Reference proteome</keyword>
<dbReference type="AlphaFoldDB" id="A0A0C3AR35"/>
<feature type="non-terminal residue" evidence="1">
    <location>
        <position position="1"/>
    </location>
</feature>
<protein>
    <recommendedName>
        <fullName evidence="3">Integrase zinc-binding domain-containing protein</fullName>
    </recommendedName>
</protein>
<evidence type="ECO:0000313" key="1">
    <source>
        <dbReference type="EMBL" id="KIM21721.1"/>
    </source>
</evidence>
<accession>A0A0C3AR35</accession>